<gene>
    <name evidence="4" type="primary">nlpD</name>
    <name evidence="4" type="ORF">TICRE_22100</name>
</gene>
<organism evidence="4 5">
    <name type="scientific">Tissierella creatinophila DSM 6911</name>
    <dbReference type="NCBI Taxonomy" id="1123403"/>
    <lineage>
        <taxon>Bacteria</taxon>
        <taxon>Bacillati</taxon>
        <taxon>Bacillota</taxon>
        <taxon>Tissierellia</taxon>
        <taxon>Tissierellales</taxon>
        <taxon>Tissierellaceae</taxon>
        <taxon>Tissierella</taxon>
    </lineage>
</organism>
<evidence type="ECO:0000256" key="2">
    <source>
        <dbReference type="SAM" id="Phobius"/>
    </source>
</evidence>
<proteinExistence type="predicted"/>
<dbReference type="GO" id="GO:0004222">
    <property type="term" value="F:metalloendopeptidase activity"/>
    <property type="evidence" value="ECO:0007669"/>
    <property type="project" value="TreeGrafter"/>
</dbReference>
<dbReference type="CDD" id="cd12797">
    <property type="entry name" value="M23_peptidase"/>
    <property type="match status" value="1"/>
</dbReference>
<keyword evidence="2" id="KW-0472">Membrane</keyword>
<feature type="domain" description="M23ase beta-sheet core" evidence="3">
    <location>
        <begin position="184"/>
        <end position="282"/>
    </location>
</feature>
<keyword evidence="2" id="KW-1133">Transmembrane helix</keyword>
<dbReference type="AlphaFoldDB" id="A0A1U7M3D9"/>
<keyword evidence="5" id="KW-1185">Reference proteome</keyword>
<dbReference type="PANTHER" id="PTHR21666:SF270">
    <property type="entry name" value="MUREIN HYDROLASE ACTIVATOR ENVC"/>
    <property type="match status" value="1"/>
</dbReference>
<name>A0A1U7M3D9_TISCR</name>
<feature type="transmembrane region" description="Helical" evidence="2">
    <location>
        <begin position="12"/>
        <end position="33"/>
    </location>
</feature>
<dbReference type="RefSeq" id="WP_084191942.1">
    <property type="nucleotide sequence ID" value="NZ_LTDM01000059.1"/>
</dbReference>
<comment type="caution">
    <text evidence="4">The sequence shown here is derived from an EMBL/GenBank/DDBJ whole genome shotgun (WGS) entry which is preliminary data.</text>
</comment>
<sequence>MKEKLVKFVKENGFLLFLFICVGVVAFSTIYVVTQEVDPKGGELLTKEQMKDLPAELNKKEASKNIPKKEVPKVETPKVETPKKEVPKVEVPKEKPKQENNLNKEKEESKPIQQVKEQKPQKIVKEEEVRETFSENTISKDDLPKEKEEPQSTGKFIMPVGGKIITEFTKDNLIYSKTLDEWRAHPGIDIAAKIGEKVKAPLDGRVKEINEDPLWGKVVILDHGNGLLTKFANLGDTNMIKKDLKVKRGDYIAVVGKTADIEMLMESHLHFEVIKNGNIVDPRSIP</sequence>
<dbReference type="InterPro" id="IPR050570">
    <property type="entry name" value="Cell_wall_metabolism_enzyme"/>
</dbReference>
<accession>A0A1U7M3D9</accession>
<dbReference type="InterPro" id="IPR011055">
    <property type="entry name" value="Dup_hybrid_motif"/>
</dbReference>
<dbReference type="PANTHER" id="PTHR21666">
    <property type="entry name" value="PEPTIDASE-RELATED"/>
    <property type="match status" value="1"/>
</dbReference>
<dbReference type="Gene3D" id="2.70.70.10">
    <property type="entry name" value="Glucose Permease (Domain IIA)"/>
    <property type="match status" value="1"/>
</dbReference>
<keyword evidence="2" id="KW-0812">Transmembrane</keyword>
<keyword evidence="4" id="KW-0378">Hydrolase</keyword>
<dbReference type="InterPro" id="IPR016047">
    <property type="entry name" value="M23ase_b-sheet_dom"/>
</dbReference>
<evidence type="ECO:0000313" key="5">
    <source>
        <dbReference type="Proteomes" id="UP000186112"/>
    </source>
</evidence>
<reference evidence="4 5" key="1">
    <citation type="submission" date="2016-02" db="EMBL/GenBank/DDBJ databases">
        <title>Genome sequence of Tissierella creatinophila DSM 6911.</title>
        <authorList>
            <person name="Poehlein A."/>
            <person name="Daniel R."/>
        </authorList>
    </citation>
    <scope>NUCLEOTIDE SEQUENCE [LARGE SCALE GENOMIC DNA]</scope>
    <source>
        <strain evidence="4 5">DSM 6911</strain>
    </source>
</reference>
<dbReference type="EMBL" id="LTDM01000059">
    <property type="protein sequence ID" value="OLS01834.1"/>
    <property type="molecule type" value="Genomic_DNA"/>
</dbReference>
<evidence type="ECO:0000313" key="4">
    <source>
        <dbReference type="EMBL" id="OLS01834.1"/>
    </source>
</evidence>
<protein>
    <submittedName>
        <fullName evidence="4">Murein hydrolase activator NlpD</fullName>
    </submittedName>
</protein>
<feature type="region of interest" description="Disordered" evidence="1">
    <location>
        <begin position="55"/>
        <end position="155"/>
    </location>
</feature>
<feature type="compositionally biased region" description="Basic and acidic residues" evidence="1">
    <location>
        <begin position="55"/>
        <end position="150"/>
    </location>
</feature>
<dbReference type="SUPFAM" id="SSF51261">
    <property type="entry name" value="Duplicated hybrid motif"/>
    <property type="match status" value="1"/>
</dbReference>
<evidence type="ECO:0000256" key="1">
    <source>
        <dbReference type="SAM" id="MobiDB-lite"/>
    </source>
</evidence>
<dbReference type="Proteomes" id="UP000186112">
    <property type="component" value="Unassembled WGS sequence"/>
</dbReference>
<evidence type="ECO:0000259" key="3">
    <source>
        <dbReference type="Pfam" id="PF01551"/>
    </source>
</evidence>
<dbReference type="OrthoDB" id="9809488at2"/>
<dbReference type="Pfam" id="PF01551">
    <property type="entry name" value="Peptidase_M23"/>
    <property type="match status" value="1"/>
</dbReference>